<proteinExistence type="predicted"/>
<dbReference type="RefSeq" id="WP_249492994.1">
    <property type="nucleotide sequence ID" value="NZ_JAMCCK010000060.1"/>
</dbReference>
<accession>A0ABT0P4F1</accession>
<reference evidence="2 3" key="1">
    <citation type="submission" date="2022-05" db="EMBL/GenBank/DDBJ databases">
        <title>Genome Resource of Streptomyces lavenduligriseus GA1-1, a Strain with Broad-Spectrum Antifungal Activity against Phytopathogenic Fungi.</title>
        <authorList>
            <person name="Qi D."/>
        </authorList>
    </citation>
    <scope>NUCLEOTIDE SEQUENCE [LARGE SCALE GENOMIC DNA]</scope>
    <source>
        <strain evidence="2 3">GA1-1</strain>
    </source>
</reference>
<organism evidence="2 3">
    <name type="scientific">Streptomyces lavenduligriseus</name>
    <dbReference type="NCBI Taxonomy" id="67315"/>
    <lineage>
        <taxon>Bacteria</taxon>
        <taxon>Bacillati</taxon>
        <taxon>Actinomycetota</taxon>
        <taxon>Actinomycetes</taxon>
        <taxon>Kitasatosporales</taxon>
        <taxon>Streptomycetaceae</taxon>
        <taxon>Streptomyces</taxon>
    </lineage>
</organism>
<feature type="signal peptide" evidence="1">
    <location>
        <begin position="1"/>
        <end position="30"/>
    </location>
</feature>
<dbReference type="EMBL" id="JAMCCK010000060">
    <property type="protein sequence ID" value="MCL3998311.1"/>
    <property type="molecule type" value="Genomic_DNA"/>
</dbReference>
<keyword evidence="1" id="KW-0732">Signal</keyword>
<evidence type="ECO:0000256" key="1">
    <source>
        <dbReference type="SAM" id="SignalP"/>
    </source>
</evidence>
<evidence type="ECO:0008006" key="4">
    <source>
        <dbReference type="Google" id="ProtNLM"/>
    </source>
</evidence>
<gene>
    <name evidence="2" type="ORF">M4438_33235</name>
</gene>
<name>A0ABT0P4F1_9ACTN</name>
<keyword evidence="3" id="KW-1185">Reference proteome</keyword>
<dbReference type="Proteomes" id="UP001202052">
    <property type="component" value="Unassembled WGS sequence"/>
</dbReference>
<comment type="caution">
    <text evidence="2">The sequence shown here is derived from an EMBL/GenBank/DDBJ whole genome shotgun (WGS) entry which is preliminary data.</text>
</comment>
<feature type="chain" id="PRO_5045956019" description="SH3 domain-containing protein" evidence="1">
    <location>
        <begin position="31"/>
        <end position="118"/>
    </location>
</feature>
<evidence type="ECO:0000313" key="3">
    <source>
        <dbReference type="Proteomes" id="UP001202052"/>
    </source>
</evidence>
<protein>
    <recommendedName>
        <fullName evidence="4">SH3 domain-containing protein</fullName>
    </recommendedName>
</protein>
<evidence type="ECO:0000313" key="2">
    <source>
        <dbReference type="EMBL" id="MCL3998311.1"/>
    </source>
</evidence>
<sequence length="118" mass="11845">MGKTVRSRLTVTLAVAAAVVGLALPGVAGAADGSTQPRSNTACNDGKATAVENVAIRTSTSTSAALVTTALKGQTWACGATSVILGGRYTACGTSNGNGWFYVYNDNYAGYTVSGCWG</sequence>